<dbReference type="PANTHER" id="PTHR36447:SF1">
    <property type="entry name" value="BETA-GALACTOSIDASE GANA"/>
    <property type="match status" value="1"/>
</dbReference>
<evidence type="ECO:0000256" key="6">
    <source>
        <dbReference type="PIRNR" id="PIRNR001084"/>
    </source>
</evidence>
<dbReference type="InterPro" id="IPR013738">
    <property type="entry name" value="Beta_galactosidase_Trimer"/>
</dbReference>
<accession>A0ABN6ITI5</accession>
<organism evidence="10 11">
    <name type="scientific">Clostridium gelidum</name>
    <dbReference type="NCBI Taxonomy" id="704125"/>
    <lineage>
        <taxon>Bacteria</taxon>
        <taxon>Bacillati</taxon>
        <taxon>Bacillota</taxon>
        <taxon>Clostridia</taxon>
        <taxon>Eubacteriales</taxon>
        <taxon>Clostridiaceae</taxon>
        <taxon>Clostridium</taxon>
    </lineage>
</organism>
<evidence type="ECO:0000256" key="5">
    <source>
        <dbReference type="ARBA" id="ARBA00023295"/>
    </source>
</evidence>
<evidence type="ECO:0000256" key="4">
    <source>
        <dbReference type="ARBA" id="ARBA00022801"/>
    </source>
</evidence>
<comment type="similarity">
    <text evidence="2 6">Belongs to the glycosyl hydrolase 42 family.</text>
</comment>
<evidence type="ECO:0000313" key="10">
    <source>
        <dbReference type="EMBL" id="BCZ44165.1"/>
    </source>
</evidence>
<dbReference type="InterPro" id="IPR017853">
    <property type="entry name" value="GH"/>
</dbReference>
<dbReference type="InterPro" id="IPR013780">
    <property type="entry name" value="Glyco_hydro_b"/>
</dbReference>
<dbReference type="Pfam" id="PF08533">
    <property type="entry name" value="Glyco_hydro_42C"/>
    <property type="match status" value="1"/>
</dbReference>
<dbReference type="Proteomes" id="UP000824633">
    <property type="component" value="Chromosome"/>
</dbReference>
<dbReference type="Pfam" id="PF02449">
    <property type="entry name" value="Glyco_hydro_42"/>
    <property type="match status" value="1"/>
</dbReference>
<reference evidence="11" key="1">
    <citation type="submission" date="2021-07" db="EMBL/GenBank/DDBJ databases">
        <title>Complete genome sequencing of a Clostridium isolate.</title>
        <authorList>
            <person name="Ueki A."/>
            <person name="Tonouchi A."/>
        </authorList>
    </citation>
    <scope>NUCLEOTIDE SEQUENCE [LARGE SCALE GENOMIC DNA]</scope>
    <source>
        <strain evidence="11">C5S11</strain>
    </source>
</reference>
<dbReference type="RefSeq" id="WP_224035871.1">
    <property type="nucleotide sequence ID" value="NZ_AP024849.1"/>
</dbReference>
<feature type="domain" description="Glycoside hydrolase family 42 N-terminal" evidence="7">
    <location>
        <begin position="14"/>
        <end position="388"/>
    </location>
</feature>
<evidence type="ECO:0000259" key="8">
    <source>
        <dbReference type="Pfam" id="PF08532"/>
    </source>
</evidence>
<comment type="catalytic activity">
    <reaction evidence="1 6">
        <text>Hydrolysis of terminal non-reducing beta-D-galactose residues in beta-D-galactosides.</text>
        <dbReference type="EC" id="3.2.1.23"/>
    </reaction>
</comment>
<feature type="domain" description="Beta-galactosidase C-terminal" evidence="9">
    <location>
        <begin position="621"/>
        <end position="678"/>
    </location>
</feature>
<feature type="domain" description="Beta-galactosidase trimerisation" evidence="8">
    <location>
        <begin position="401"/>
        <end position="610"/>
    </location>
</feature>
<gene>
    <name evidence="10" type="ORF">psyc5s11_02320</name>
</gene>
<dbReference type="InterPro" id="IPR029062">
    <property type="entry name" value="Class_I_gatase-like"/>
</dbReference>
<keyword evidence="5 6" id="KW-0326">Glycosidase</keyword>
<evidence type="ECO:0000256" key="1">
    <source>
        <dbReference type="ARBA" id="ARBA00001412"/>
    </source>
</evidence>
<dbReference type="InterPro" id="IPR013739">
    <property type="entry name" value="Beta_galactosidase_C"/>
</dbReference>
<keyword evidence="11" id="KW-1185">Reference proteome</keyword>
<dbReference type="SUPFAM" id="SSF51445">
    <property type="entry name" value="(Trans)glycosidases"/>
    <property type="match status" value="1"/>
</dbReference>
<dbReference type="Gene3D" id="2.60.40.1180">
    <property type="entry name" value="Golgi alpha-mannosidase II"/>
    <property type="match status" value="1"/>
</dbReference>
<dbReference type="CDD" id="cd03143">
    <property type="entry name" value="A4_beta-galactosidase_middle_domain"/>
    <property type="match status" value="1"/>
</dbReference>
<evidence type="ECO:0000256" key="2">
    <source>
        <dbReference type="ARBA" id="ARBA00005940"/>
    </source>
</evidence>
<evidence type="ECO:0000259" key="7">
    <source>
        <dbReference type="Pfam" id="PF02449"/>
    </source>
</evidence>
<protein>
    <recommendedName>
        <fullName evidence="3 6">Beta-galactosidase</fullName>
        <shortName evidence="6">Beta-gal</shortName>
        <ecNumber evidence="3 6">3.2.1.23</ecNumber>
    </recommendedName>
</protein>
<keyword evidence="4 6" id="KW-0378">Hydrolase</keyword>
<dbReference type="EC" id="3.2.1.23" evidence="3 6"/>
<dbReference type="Gene3D" id="3.40.50.880">
    <property type="match status" value="1"/>
</dbReference>
<dbReference type="PANTHER" id="PTHR36447">
    <property type="entry name" value="BETA-GALACTOSIDASE GANA"/>
    <property type="match status" value="1"/>
</dbReference>
<name>A0ABN6ITI5_9CLOT</name>
<evidence type="ECO:0000259" key="9">
    <source>
        <dbReference type="Pfam" id="PF08533"/>
    </source>
</evidence>
<dbReference type="Gene3D" id="3.20.20.80">
    <property type="entry name" value="Glycosidases"/>
    <property type="match status" value="1"/>
</dbReference>
<dbReference type="EMBL" id="AP024849">
    <property type="protein sequence ID" value="BCZ44165.1"/>
    <property type="molecule type" value="Genomic_DNA"/>
</dbReference>
<dbReference type="InterPro" id="IPR013529">
    <property type="entry name" value="Glyco_hydro_42_N"/>
</dbReference>
<dbReference type="PIRSF" id="PIRSF001084">
    <property type="entry name" value="B-galactosidase"/>
    <property type="match status" value="1"/>
</dbReference>
<sequence>MINSKLPFILYGGDYNPDQWPQEIIEKDMHLLKLANINIVTLPVFSWALLQPDEDTYNFEWLDKIFDLLKQNNIYVCLATSTAAQPAWMSRKYPEMLPVDFHGSKRKHGGRVKFCPNSTKYRELSVKLATKLAERYKDYSNLAIWHVANEYDNYCYCGHCQEEFRQWLKNRYKTIDNLNNAWNMNFWGHTVYSWDEIVAPSALNEMWDGPSKTCTTFQGMALDYNRFMSDSILACYIGEYNAIKKTTPDIKITTNFMGAFKPLDYFKWAEYMDVISWDNYPSYGDSPSNVAMSHDLMRGLKSGDSFMLIEQSPSQANWQPYNSVKRPGEMKLQSYQALAHGADSVMFFQMRQSIGACEKYHAAVISHADSENTRIFKECAALGKELNALGDSIIDSKYNSKVGIIFDWDNWWAVEFSSGPSIELKYLPQIQKYYAGFHNKNIPVDFVKPNDDFSKYDIIIAPVLYMLKDNVADNIKNFVSKGGTFITTFFSGYVDENDRVKIGGYPSELRDLLGLWVEELDALPPEINNSIQMNGSLDNFDYEYKCNMLFDIINLEGATTLGTYGSDFYRGRPVFTCNKYGNGDAYYIASNPETKFVDDLVTYLDSKHSLSLSLGCDIQFGTEITKRVKNDKNIFFILNHNDKSITLNLKNKSFINLITNENITDDLLLNSRDVFILEEII</sequence>
<evidence type="ECO:0000256" key="3">
    <source>
        <dbReference type="ARBA" id="ARBA00012756"/>
    </source>
</evidence>
<evidence type="ECO:0000313" key="11">
    <source>
        <dbReference type="Proteomes" id="UP000824633"/>
    </source>
</evidence>
<proteinExistence type="inferred from homology"/>
<dbReference type="InterPro" id="IPR003476">
    <property type="entry name" value="Glyco_hydro_42"/>
</dbReference>
<dbReference type="Pfam" id="PF08532">
    <property type="entry name" value="Glyco_hydro_42M"/>
    <property type="match status" value="1"/>
</dbReference>
<dbReference type="SUPFAM" id="SSF52317">
    <property type="entry name" value="Class I glutamine amidotransferase-like"/>
    <property type="match status" value="1"/>
</dbReference>